<keyword evidence="1 4" id="KW-0349">Heme</keyword>
<dbReference type="SUPFAM" id="SSF46626">
    <property type="entry name" value="Cytochrome c"/>
    <property type="match status" value="2"/>
</dbReference>
<dbReference type="Proteomes" id="UP001595818">
    <property type="component" value="Unassembled WGS sequence"/>
</dbReference>
<evidence type="ECO:0000259" key="6">
    <source>
        <dbReference type="PROSITE" id="PS51007"/>
    </source>
</evidence>
<dbReference type="RefSeq" id="WP_377067780.1">
    <property type="nucleotide sequence ID" value="NZ_JBHSJJ010000016.1"/>
</dbReference>
<keyword evidence="5" id="KW-0472">Membrane</keyword>
<evidence type="ECO:0000256" key="5">
    <source>
        <dbReference type="SAM" id="Phobius"/>
    </source>
</evidence>
<dbReference type="PANTHER" id="PTHR35008:SF4">
    <property type="entry name" value="BLL4482 PROTEIN"/>
    <property type="match status" value="1"/>
</dbReference>
<dbReference type="Pfam" id="PF21342">
    <property type="entry name" value="SoxA-TsdA_cyt-c"/>
    <property type="match status" value="1"/>
</dbReference>
<dbReference type="InterPro" id="IPR036909">
    <property type="entry name" value="Cyt_c-like_dom_sf"/>
</dbReference>
<dbReference type="Gene3D" id="1.10.760.10">
    <property type="entry name" value="Cytochrome c-like domain"/>
    <property type="match status" value="2"/>
</dbReference>
<accession>A0ABV9T6V3</accession>
<keyword evidence="3 4" id="KW-0408">Iron</keyword>
<dbReference type="EMBL" id="JBHSJJ010000016">
    <property type="protein sequence ID" value="MFC4874178.1"/>
    <property type="molecule type" value="Genomic_DNA"/>
</dbReference>
<gene>
    <name evidence="7" type="ORF">ACFPFU_20910</name>
</gene>
<dbReference type="InterPro" id="IPR051459">
    <property type="entry name" value="Cytochrome_c-type_DH"/>
</dbReference>
<name>A0ABV9T6V3_9BACT</name>
<protein>
    <submittedName>
        <fullName evidence="7">C-type cytochrome</fullName>
    </submittedName>
</protein>
<reference evidence="8" key="1">
    <citation type="journal article" date="2019" name="Int. J. Syst. Evol. Microbiol.">
        <title>The Global Catalogue of Microorganisms (GCM) 10K type strain sequencing project: providing services to taxonomists for standard genome sequencing and annotation.</title>
        <authorList>
            <consortium name="The Broad Institute Genomics Platform"/>
            <consortium name="The Broad Institute Genome Sequencing Center for Infectious Disease"/>
            <person name="Wu L."/>
            <person name="Ma J."/>
        </authorList>
    </citation>
    <scope>NUCLEOTIDE SEQUENCE [LARGE SCALE GENOMIC DNA]</scope>
    <source>
        <strain evidence="8">CGMCC 4.7466</strain>
    </source>
</reference>
<proteinExistence type="predicted"/>
<keyword evidence="2 4" id="KW-0479">Metal-binding</keyword>
<evidence type="ECO:0000313" key="7">
    <source>
        <dbReference type="EMBL" id="MFC4874178.1"/>
    </source>
</evidence>
<dbReference type="PROSITE" id="PS51007">
    <property type="entry name" value="CYTC"/>
    <property type="match status" value="1"/>
</dbReference>
<dbReference type="InterPro" id="IPR009056">
    <property type="entry name" value="Cyt_c-like_dom"/>
</dbReference>
<evidence type="ECO:0000256" key="2">
    <source>
        <dbReference type="ARBA" id="ARBA00022723"/>
    </source>
</evidence>
<evidence type="ECO:0000256" key="4">
    <source>
        <dbReference type="PROSITE-ProRule" id="PRU00433"/>
    </source>
</evidence>
<evidence type="ECO:0000256" key="3">
    <source>
        <dbReference type="ARBA" id="ARBA00023004"/>
    </source>
</evidence>
<sequence length="349" mass="38413">MTEEKAFFRLISRLVGLIGALALCQLGVVVLFITGWDMARLTGGVGKNFRHFPAAAIAPARESPKSAALLWKSPDISSIPDTEEGDLVRYGRELIAHTSIYLGPKGKVGNMSNGMNCQNCHLEAGTVPYGNNYGKVAAIYPKLRHRSGTVEGFEKRINDCIERSLNGQKLDAESREMAAMVSYLKWVGKEVENEESFEGFGLIPLPYLDRPADPLKGKIGYGKHCASCHGENGGGELAASGLEWIYPPLYGEESYNTGAGLYRISSFASYVKYNMPYGTTYEAPILTDEEAWDVAAFVNSMPRPEKDFSEDWPDISKKPVDHPFGPYVDGFSEEQHKYGPFGPIIAAYQ</sequence>
<feature type="transmembrane region" description="Helical" evidence="5">
    <location>
        <begin position="14"/>
        <end position="36"/>
    </location>
</feature>
<keyword evidence="5" id="KW-1133">Transmembrane helix</keyword>
<comment type="caution">
    <text evidence="7">The sequence shown here is derived from an EMBL/GenBank/DDBJ whole genome shotgun (WGS) entry which is preliminary data.</text>
</comment>
<evidence type="ECO:0000256" key="1">
    <source>
        <dbReference type="ARBA" id="ARBA00022617"/>
    </source>
</evidence>
<keyword evidence="8" id="KW-1185">Reference proteome</keyword>
<feature type="domain" description="Cytochrome c" evidence="6">
    <location>
        <begin position="212"/>
        <end position="302"/>
    </location>
</feature>
<keyword evidence="5" id="KW-0812">Transmembrane</keyword>
<evidence type="ECO:0000313" key="8">
    <source>
        <dbReference type="Proteomes" id="UP001595818"/>
    </source>
</evidence>
<dbReference type="Pfam" id="PF00034">
    <property type="entry name" value="Cytochrom_C"/>
    <property type="match status" value="1"/>
</dbReference>
<organism evidence="7 8">
    <name type="scientific">Negadavirga shengliensis</name>
    <dbReference type="NCBI Taxonomy" id="1389218"/>
    <lineage>
        <taxon>Bacteria</taxon>
        <taxon>Pseudomonadati</taxon>
        <taxon>Bacteroidota</taxon>
        <taxon>Cytophagia</taxon>
        <taxon>Cytophagales</taxon>
        <taxon>Cyclobacteriaceae</taxon>
        <taxon>Negadavirga</taxon>
    </lineage>
</organism>
<dbReference type="PANTHER" id="PTHR35008">
    <property type="entry name" value="BLL4482 PROTEIN-RELATED"/>
    <property type="match status" value="1"/>
</dbReference>